<feature type="region of interest" description="Disordered" evidence="1">
    <location>
        <begin position="610"/>
        <end position="633"/>
    </location>
</feature>
<organism evidence="2 3">
    <name type="scientific">Morchella conica CCBAS932</name>
    <dbReference type="NCBI Taxonomy" id="1392247"/>
    <lineage>
        <taxon>Eukaryota</taxon>
        <taxon>Fungi</taxon>
        <taxon>Dikarya</taxon>
        <taxon>Ascomycota</taxon>
        <taxon>Pezizomycotina</taxon>
        <taxon>Pezizomycetes</taxon>
        <taxon>Pezizales</taxon>
        <taxon>Morchellaceae</taxon>
        <taxon>Morchella</taxon>
    </lineage>
</organism>
<dbReference type="EMBL" id="ML119172">
    <property type="protein sequence ID" value="RPB07934.1"/>
    <property type="molecule type" value="Genomic_DNA"/>
</dbReference>
<gene>
    <name evidence="2" type="ORF">P167DRAFT_374777</name>
</gene>
<sequence length="738" mass="82430">MSRMPSKVRTIFHVDPTTDVCSPYTIFSTLTAAHATIIAARWRRKTIALRTKCLSRAWAAANGSVNKTILERRPRLSDAILKDRPISELIMDELLYACINLEQLATNPATILNFVCSRAVCHPSAFGREDYRCIVRPILELFGVVNGNRRKKGKVEVVVIMGDETEYGVLKTYAEESREYTEGVRKMLIAPVEVAGVYLMRWQKTILEFCLALVKDIISPIDPKKDPPITTTSATSTTSKLLENVPNYSLVEGGFDSYSASILLRPYTLPPITSIADAYYLAVSHLRAAEDHLGLLHTNSNYFIAHVTDQLTHKLENTPARSPLAIHDALHQVLYNANALSLIWGQVCLALEDAGIDNESNAELANTINPLLAFLEGLARSALKLHFLTARESKTENAVNHLLMCLDPTIPSTYSNWLTLPRIAVEIEHLLADTPLLKPHVDPYVMSILSSVAAICEIREAACRVGPSTIEDNQASAKFGETLQELSQLWEKVEFGSFSDVSVLQESTAGDWLKMFWGRVSTEFEKLSGKTIEAWIINKQGRIVDRRKKGKWHWQGNVWMSEKLEYIEEYKKAEGKLPELVGIAEWDDVGGYGEPSPVLTNGGNFSKMIETSNNQGEGGDAKRTTPGAKPDSSKKISVTKRMYNSIMHLSNGTPVPWKDFVHLMTNLGFTMEHKGGNLVRLIPATKWDEAMVVKRPHPETTMQSLECVFTWTRLEQCYGWKVGIFEKHPGTTEVKVVG</sequence>
<keyword evidence="3" id="KW-1185">Reference proteome</keyword>
<evidence type="ECO:0000256" key="1">
    <source>
        <dbReference type="SAM" id="MobiDB-lite"/>
    </source>
</evidence>
<evidence type="ECO:0000313" key="3">
    <source>
        <dbReference type="Proteomes" id="UP000277580"/>
    </source>
</evidence>
<dbReference type="PANTHER" id="PTHR40788">
    <property type="entry name" value="CLR5 DOMAIN-CONTAINING PROTEIN-RELATED"/>
    <property type="match status" value="1"/>
</dbReference>
<protein>
    <submittedName>
        <fullName evidence="2">Uncharacterized protein</fullName>
    </submittedName>
</protein>
<proteinExistence type="predicted"/>
<reference evidence="2 3" key="1">
    <citation type="journal article" date="2018" name="Nat. Ecol. Evol.">
        <title>Pezizomycetes genomes reveal the molecular basis of ectomycorrhizal truffle lifestyle.</title>
        <authorList>
            <person name="Murat C."/>
            <person name="Payen T."/>
            <person name="Noel B."/>
            <person name="Kuo A."/>
            <person name="Morin E."/>
            <person name="Chen J."/>
            <person name="Kohler A."/>
            <person name="Krizsan K."/>
            <person name="Balestrini R."/>
            <person name="Da Silva C."/>
            <person name="Montanini B."/>
            <person name="Hainaut M."/>
            <person name="Levati E."/>
            <person name="Barry K.W."/>
            <person name="Belfiori B."/>
            <person name="Cichocki N."/>
            <person name="Clum A."/>
            <person name="Dockter R.B."/>
            <person name="Fauchery L."/>
            <person name="Guy J."/>
            <person name="Iotti M."/>
            <person name="Le Tacon F."/>
            <person name="Lindquist E.A."/>
            <person name="Lipzen A."/>
            <person name="Malagnac F."/>
            <person name="Mello A."/>
            <person name="Molinier V."/>
            <person name="Miyauchi S."/>
            <person name="Poulain J."/>
            <person name="Riccioni C."/>
            <person name="Rubini A."/>
            <person name="Sitrit Y."/>
            <person name="Splivallo R."/>
            <person name="Traeger S."/>
            <person name="Wang M."/>
            <person name="Zifcakova L."/>
            <person name="Wipf D."/>
            <person name="Zambonelli A."/>
            <person name="Paolocci F."/>
            <person name="Nowrousian M."/>
            <person name="Ottonello S."/>
            <person name="Baldrian P."/>
            <person name="Spatafora J.W."/>
            <person name="Henrissat B."/>
            <person name="Nagy L.G."/>
            <person name="Aury J.M."/>
            <person name="Wincker P."/>
            <person name="Grigoriev I.V."/>
            <person name="Bonfante P."/>
            <person name="Martin F.M."/>
        </authorList>
    </citation>
    <scope>NUCLEOTIDE SEQUENCE [LARGE SCALE GENOMIC DNA]</scope>
    <source>
        <strain evidence="2 3">CCBAS932</strain>
    </source>
</reference>
<accession>A0A3N4KBM8</accession>
<dbReference type="STRING" id="1392247.A0A3N4KBM8"/>
<dbReference type="InParanoid" id="A0A3N4KBM8"/>
<dbReference type="OrthoDB" id="2922289at2759"/>
<dbReference type="AlphaFoldDB" id="A0A3N4KBM8"/>
<evidence type="ECO:0000313" key="2">
    <source>
        <dbReference type="EMBL" id="RPB07934.1"/>
    </source>
</evidence>
<name>A0A3N4KBM8_9PEZI</name>
<dbReference type="PANTHER" id="PTHR40788:SF1">
    <property type="entry name" value="IPA PROTEIN"/>
    <property type="match status" value="1"/>
</dbReference>
<dbReference type="Proteomes" id="UP000277580">
    <property type="component" value="Unassembled WGS sequence"/>
</dbReference>